<dbReference type="AlphaFoldDB" id="A0A4R8DQ83"/>
<dbReference type="InterPro" id="IPR001579">
    <property type="entry name" value="Glyco_hydro_18_chit_AS"/>
</dbReference>
<accession>A0A4R8DQ83</accession>
<dbReference type="SUPFAM" id="SSF50370">
    <property type="entry name" value="Ricin B-like lectins"/>
    <property type="match status" value="1"/>
</dbReference>
<dbReference type="SMART" id="SM00458">
    <property type="entry name" value="RICIN"/>
    <property type="match status" value="1"/>
</dbReference>
<dbReference type="InterPro" id="IPR057016">
    <property type="entry name" value="EndoS_F2-like_TIM-barrel"/>
</dbReference>
<feature type="domain" description="Ricin B lectin" evidence="7">
    <location>
        <begin position="338"/>
        <end position="478"/>
    </location>
</feature>
<dbReference type="SUPFAM" id="SSF51445">
    <property type="entry name" value="(Trans)glycosidases"/>
    <property type="match status" value="1"/>
</dbReference>
<keyword evidence="9" id="KW-1185">Reference proteome</keyword>
<dbReference type="CDD" id="cd00161">
    <property type="entry name" value="beta-trefoil_Ricin-like"/>
    <property type="match status" value="1"/>
</dbReference>
<evidence type="ECO:0000256" key="5">
    <source>
        <dbReference type="ARBA" id="ARBA00023295"/>
    </source>
</evidence>
<dbReference type="Pfam" id="PF23916">
    <property type="entry name" value="TIM-barrel_EndoS"/>
    <property type="match status" value="1"/>
</dbReference>
<comment type="catalytic activity">
    <reaction evidence="6">
        <text>an N(4)-(oligosaccharide-(1-&gt;3)-[oligosaccharide-(1-&gt;6)]-beta-D-Man-(1-&gt;4)-beta-D-GlcNAc-(1-&gt;4)-alpha-D-GlcNAc)-L-asparaginyl-[protein] + H2O = an oligosaccharide-(1-&gt;3)-[oligosaccharide-(1-&gt;6)]-beta-D-Man-(1-&gt;4)-D-GlcNAc + N(4)-(N-acetyl-beta-D-glucosaminyl)-L-asparaginyl-[protein]</text>
        <dbReference type="Rhea" id="RHEA:73067"/>
        <dbReference type="Rhea" id="RHEA-COMP:12603"/>
        <dbReference type="Rhea" id="RHEA-COMP:18176"/>
        <dbReference type="ChEBI" id="CHEBI:15377"/>
        <dbReference type="ChEBI" id="CHEBI:132248"/>
        <dbReference type="ChEBI" id="CHEBI:192714"/>
        <dbReference type="ChEBI" id="CHEBI:192715"/>
        <dbReference type="EC" id="3.2.1.96"/>
    </reaction>
</comment>
<evidence type="ECO:0000313" key="8">
    <source>
        <dbReference type="EMBL" id="TDX00292.1"/>
    </source>
</evidence>
<name>A0A4R8DQ83_9BACT</name>
<comment type="similarity">
    <text evidence="1">Belongs to the glycosyl hydrolase 18 family.</text>
</comment>
<evidence type="ECO:0000256" key="6">
    <source>
        <dbReference type="ARBA" id="ARBA00034414"/>
    </source>
</evidence>
<evidence type="ECO:0000259" key="7">
    <source>
        <dbReference type="SMART" id="SM00458"/>
    </source>
</evidence>
<keyword evidence="5" id="KW-0326">Glycosidase</keyword>
<evidence type="ECO:0000256" key="1">
    <source>
        <dbReference type="ARBA" id="ARBA00009336"/>
    </source>
</evidence>
<evidence type="ECO:0000256" key="4">
    <source>
        <dbReference type="ARBA" id="ARBA00022801"/>
    </source>
</evidence>
<organism evidence="8 9">
    <name type="scientific">Dinghuibacter silviterrae</name>
    <dbReference type="NCBI Taxonomy" id="1539049"/>
    <lineage>
        <taxon>Bacteria</taxon>
        <taxon>Pseudomonadati</taxon>
        <taxon>Bacteroidota</taxon>
        <taxon>Chitinophagia</taxon>
        <taxon>Chitinophagales</taxon>
        <taxon>Chitinophagaceae</taxon>
        <taxon>Dinghuibacter</taxon>
    </lineage>
</organism>
<dbReference type="EC" id="3.2.1.96" evidence="2"/>
<reference evidence="8 9" key="1">
    <citation type="submission" date="2019-03" db="EMBL/GenBank/DDBJ databases">
        <title>Genomic Encyclopedia of Type Strains, Phase IV (KMG-IV): sequencing the most valuable type-strain genomes for metagenomic binning, comparative biology and taxonomic classification.</title>
        <authorList>
            <person name="Goeker M."/>
        </authorList>
    </citation>
    <scope>NUCLEOTIDE SEQUENCE [LARGE SCALE GENOMIC DNA]</scope>
    <source>
        <strain evidence="8 9">DSM 100059</strain>
    </source>
</reference>
<keyword evidence="4" id="KW-0378">Hydrolase</keyword>
<keyword evidence="8" id="KW-0430">Lectin</keyword>
<dbReference type="InterPro" id="IPR035992">
    <property type="entry name" value="Ricin_B-like_lectins"/>
</dbReference>
<dbReference type="InterPro" id="IPR017853">
    <property type="entry name" value="GH"/>
</dbReference>
<dbReference type="Gene3D" id="2.80.10.50">
    <property type="match status" value="3"/>
</dbReference>
<dbReference type="Proteomes" id="UP000294498">
    <property type="component" value="Unassembled WGS sequence"/>
</dbReference>
<keyword evidence="3" id="KW-0732">Signal</keyword>
<evidence type="ECO:0000313" key="9">
    <source>
        <dbReference type="Proteomes" id="UP000294498"/>
    </source>
</evidence>
<dbReference type="Gene3D" id="3.20.20.80">
    <property type="entry name" value="Glycosidases"/>
    <property type="match status" value="1"/>
</dbReference>
<dbReference type="GO" id="GO:0033925">
    <property type="term" value="F:mannosyl-glycoprotein endo-beta-N-acetylglucosaminidase activity"/>
    <property type="evidence" value="ECO:0007669"/>
    <property type="project" value="UniProtKB-EC"/>
</dbReference>
<dbReference type="Pfam" id="PF14200">
    <property type="entry name" value="RicinB_lectin_2"/>
    <property type="match status" value="1"/>
</dbReference>
<comment type="caution">
    <text evidence="8">The sequence shown here is derived from an EMBL/GenBank/DDBJ whole genome shotgun (WGS) entry which is preliminary data.</text>
</comment>
<evidence type="ECO:0000256" key="3">
    <source>
        <dbReference type="ARBA" id="ARBA00022729"/>
    </source>
</evidence>
<evidence type="ECO:0000256" key="2">
    <source>
        <dbReference type="ARBA" id="ARBA00012566"/>
    </source>
</evidence>
<dbReference type="GO" id="GO:0030246">
    <property type="term" value="F:carbohydrate binding"/>
    <property type="evidence" value="ECO:0007669"/>
    <property type="project" value="UniProtKB-KW"/>
</dbReference>
<dbReference type="RefSeq" id="WP_211352054.1">
    <property type="nucleotide sequence ID" value="NZ_SODV01000001.1"/>
</dbReference>
<proteinExistence type="inferred from homology"/>
<dbReference type="PROSITE" id="PS50231">
    <property type="entry name" value="RICIN_B_LECTIN"/>
    <property type="match status" value="1"/>
</dbReference>
<protein>
    <recommendedName>
        <fullName evidence="2">mannosyl-glycoprotein endo-beta-N-acetylglucosaminidase</fullName>
        <ecNumber evidence="2">3.2.1.96</ecNumber>
    </recommendedName>
</protein>
<dbReference type="PROSITE" id="PS01095">
    <property type="entry name" value="GH18_1"/>
    <property type="match status" value="1"/>
</dbReference>
<dbReference type="EMBL" id="SODV01000001">
    <property type="protein sequence ID" value="TDX00292.1"/>
    <property type="molecule type" value="Genomic_DNA"/>
</dbReference>
<dbReference type="GO" id="GO:0005975">
    <property type="term" value="P:carbohydrate metabolic process"/>
    <property type="evidence" value="ECO:0007669"/>
    <property type="project" value="InterPro"/>
</dbReference>
<dbReference type="InterPro" id="IPR000772">
    <property type="entry name" value="Ricin_B_lectin"/>
</dbReference>
<gene>
    <name evidence="8" type="ORF">EDB95_1311</name>
</gene>
<sequence>MTSLTKLAQGALCLTLMLQTACQKPLVQSISPGITSDASTSNGGLIAYKNSAHHPFVGYLVADGNDPAASVNPANAPDSVDFLEFFAGRDTVRNDWRIAQAKGTRIVVCHFVSDAYFDGASNDPSNPGTSTTPTATSTYDHWAAAMYQQHIVQDSLDGIDLDIETGTLGGEVPNATNLQSLLISVARYFGPNSTSALTVMGKKPVFFFDTDGSVGGGVDGTYYTSYSGNYDYVLFQAYTTGSHYWSGSGTASFGPLVSTYGLSKLIFLVNGDSFSPSDATVGNDLLSYAGWVVSNSGCGVGAYRMSRDYNDVPSFTYSRQAIQIMNPAATDTTGLVSGATYKIVSAVNNSSVLDVTSSGTANGTKVQLYTDNGTNAQRWQITSLGGGYYKLEPACAPGKMMDVSNSGTADGTQVQIYTDNGTNAQRWLITSLGGGYYSMSPACAPASDLDDNAQGTANGNKIQIWTSNGTVAQQWKFVQE</sequence>